<reference evidence="2" key="1">
    <citation type="journal article" date="2020" name="Nature">
        <title>Giant virus diversity and host interactions through global metagenomics.</title>
        <authorList>
            <person name="Schulz F."/>
            <person name="Roux S."/>
            <person name="Paez-Espino D."/>
            <person name="Jungbluth S."/>
            <person name="Walsh D.A."/>
            <person name="Denef V.J."/>
            <person name="McMahon K.D."/>
            <person name="Konstantinidis K.T."/>
            <person name="Eloe-Fadrosh E.A."/>
            <person name="Kyrpides N.C."/>
            <person name="Woyke T."/>
        </authorList>
    </citation>
    <scope>NUCLEOTIDE SEQUENCE</scope>
    <source>
        <strain evidence="2">GVMAG-M-3300023184-165</strain>
    </source>
</reference>
<accession>A0A6C0HR78</accession>
<feature type="compositionally biased region" description="Basic residues" evidence="1">
    <location>
        <begin position="1"/>
        <end position="26"/>
    </location>
</feature>
<sequence length="346" mass="39091">MARSRKTTFRKKMQRKVQQKLQKSRKQQGGGIHYDQYLQQAKNDIFAAQENYYTTTDNVYGSSFFARTPIKIPGKGMYIGKYYVWNYKPIMSGTGMLTSFETDEKTGLPRFIKEGDWKNDKEDGYFIILYGNGDVVSSVHMKNGLVLPSWTEKGRKGEGDLASQYTYSNGQIYQGDLILKSGKIVPANDLTPPRTVFNFAPGPTVVYTREGKTVKIDPREAERGFLMSLDPDFVPPVPPNSPQREPTVVRRGLGLRGRLSGIRGSRATAVEDEPEPMESRMTSVTPMDRANELRQMRELAASQTALKPLPTLERGSVLPAISSRKGGKYRKQSKKTKKTRKNKRKN</sequence>
<feature type="compositionally biased region" description="Basic residues" evidence="1">
    <location>
        <begin position="325"/>
        <end position="346"/>
    </location>
</feature>
<proteinExistence type="predicted"/>
<dbReference type="Gene3D" id="2.20.110.10">
    <property type="entry name" value="Histone H3 K4-specific methyltransferase SET7/9 N-terminal domain"/>
    <property type="match status" value="1"/>
</dbReference>
<feature type="region of interest" description="Disordered" evidence="1">
    <location>
        <begin position="264"/>
        <end position="283"/>
    </location>
</feature>
<feature type="region of interest" description="Disordered" evidence="1">
    <location>
        <begin position="1"/>
        <end position="30"/>
    </location>
</feature>
<organism evidence="2">
    <name type="scientific">viral metagenome</name>
    <dbReference type="NCBI Taxonomy" id="1070528"/>
    <lineage>
        <taxon>unclassified sequences</taxon>
        <taxon>metagenomes</taxon>
        <taxon>organismal metagenomes</taxon>
    </lineage>
</organism>
<protein>
    <submittedName>
        <fullName evidence="2">Uncharacterized protein</fullName>
    </submittedName>
</protein>
<dbReference type="SUPFAM" id="SSF82185">
    <property type="entry name" value="Histone H3 K4-specific methyltransferase SET7/9 N-terminal domain"/>
    <property type="match status" value="1"/>
</dbReference>
<feature type="region of interest" description="Disordered" evidence="1">
    <location>
        <begin position="299"/>
        <end position="346"/>
    </location>
</feature>
<evidence type="ECO:0000256" key="1">
    <source>
        <dbReference type="SAM" id="MobiDB-lite"/>
    </source>
</evidence>
<name>A0A6C0HR78_9ZZZZ</name>
<evidence type="ECO:0000313" key="2">
    <source>
        <dbReference type="EMBL" id="QHT82870.1"/>
    </source>
</evidence>
<dbReference type="AlphaFoldDB" id="A0A6C0HR78"/>
<dbReference type="EMBL" id="MN740004">
    <property type="protein sequence ID" value="QHT82870.1"/>
    <property type="molecule type" value="Genomic_DNA"/>
</dbReference>